<name>A0A7V1I3K6_DESA2</name>
<feature type="transmembrane region" description="Helical" evidence="1">
    <location>
        <begin position="52"/>
        <end position="69"/>
    </location>
</feature>
<feature type="transmembrane region" description="Helical" evidence="1">
    <location>
        <begin position="12"/>
        <end position="32"/>
    </location>
</feature>
<reference evidence="2" key="1">
    <citation type="journal article" date="2020" name="mSystems">
        <title>Genome- and Community-Level Interaction Insights into Carbon Utilization and Element Cycling Functions of Hydrothermarchaeota in Hydrothermal Sediment.</title>
        <authorList>
            <person name="Zhou Z."/>
            <person name="Liu Y."/>
            <person name="Xu W."/>
            <person name="Pan J."/>
            <person name="Luo Z.H."/>
            <person name="Li M."/>
        </authorList>
    </citation>
    <scope>NUCLEOTIDE SEQUENCE [LARGE SCALE GENOMIC DNA]</scope>
    <source>
        <strain evidence="2">HyVt-45</strain>
    </source>
</reference>
<keyword evidence="1" id="KW-0812">Transmembrane</keyword>
<proteinExistence type="predicted"/>
<protein>
    <submittedName>
        <fullName evidence="2">Uncharacterized protein</fullName>
    </submittedName>
</protein>
<accession>A0A7V1I3K6</accession>
<dbReference type="Proteomes" id="UP000886268">
    <property type="component" value="Unassembled WGS sequence"/>
</dbReference>
<feature type="transmembrane region" description="Helical" evidence="1">
    <location>
        <begin position="151"/>
        <end position="171"/>
    </location>
</feature>
<dbReference type="EMBL" id="DRKW01000057">
    <property type="protein sequence ID" value="HEB73786.1"/>
    <property type="molecule type" value="Genomic_DNA"/>
</dbReference>
<dbReference type="AlphaFoldDB" id="A0A7V1I3K6"/>
<feature type="transmembrane region" description="Helical" evidence="1">
    <location>
        <begin position="177"/>
        <end position="194"/>
    </location>
</feature>
<comment type="caution">
    <text evidence="2">The sequence shown here is derived from an EMBL/GenBank/DDBJ whole genome shotgun (WGS) entry which is preliminary data.</text>
</comment>
<keyword evidence="1" id="KW-1133">Transmembrane helix</keyword>
<evidence type="ECO:0000256" key="1">
    <source>
        <dbReference type="SAM" id="Phobius"/>
    </source>
</evidence>
<sequence length="211" mass="24371">MREERFLKREYRWQLSAFIVFNLCVFWTIIVIKDISLSKIETILSSFSLQKGALAVLLPLLTVILNGTLPNNLKAILVFWEIRNPLPGSRVFTDLALKDPRIDLDKIKQKYGNLPTLPSEQNRLWYKIYKHHKSKITILESHKDFLLTRDLASVSAIFLLCFTLPTILSSGSIKIKYGYITFLIFQYIILAIVAKNYGERFVCNVLAEESV</sequence>
<organism evidence="2">
    <name type="scientific">Desulfofervidus auxilii</name>
    <dbReference type="NCBI Taxonomy" id="1621989"/>
    <lineage>
        <taxon>Bacteria</taxon>
        <taxon>Pseudomonadati</taxon>
        <taxon>Thermodesulfobacteriota</taxon>
        <taxon>Candidatus Desulfofervidia</taxon>
        <taxon>Candidatus Desulfofervidales</taxon>
        <taxon>Candidatus Desulfofervidaceae</taxon>
        <taxon>Candidatus Desulfofervidus</taxon>
    </lineage>
</organism>
<evidence type="ECO:0000313" key="2">
    <source>
        <dbReference type="EMBL" id="HEB73786.1"/>
    </source>
</evidence>
<keyword evidence="1" id="KW-0472">Membrane</keyword>
<gene>
    <name evidence="2" type="ORF">ENJ03_01005</name>
</gene>